<evidence type="ECO:0008006" key="3">
    <source>
        <dbReference type="Google" id="ProtNLM"/>
    </source>
</evidence>
<accession>A0A9X1V8V5</accession>
<organism evidence="1 2">
    <name type="scientific">Sulfoacidibacillus ferrooxidans</name>
    <dbReference type="NCBI Taxonomy" id="2005001"/>
    <lineage>
        <taxon>Bacteria</taxon>
        <taxon>Bacillati</taxon>
        <taxon>Bacillota</taxon>
        <taxon>Bacilli</taxon>
        <taxon>Bacillales</taxon>
        <taxon>Alicyclobacillaceae</taxon>
        <taxon>Sulfoacidibacillus</taxon>
    </lineage>
</organism>
<proteinExistence type="predicted"/>
<evidence type="ECO:0000313" key="2">
    <source>
        <dbReference type="Proteomes" id="UP001139263"/>
    </source>
</evidence>
<keyword evidence="2" id="KW-1185">Reference proteome</keyword>
<protein>
    <recommendedName>
        <fullName evidence="3">DUF1284 domain-containing protein</fullName>
    </recommendedName>
</protein>
<dbReference type="AlphaFoldDB" id="A0A9X1V8V5"/>
<dbReference type="EMBL" id="JALBUF010000001">
    <property type="protein sequence ID" value="MCI0182158.1"/>
    <property type="molecule type" value="Genomic_DNA"/>
</dbReference>
<dbReference type="RefSeq" id="WP_241711774.1">
    <property type="nucleotide sequence ID" value="NZ_JALBUF010000001.1"/>
</dbReference>
<dbReference type="Proteomes" id="UP001139263">
    <property type="component" value="Unassembled WGS sequence"/>
</dbReference>
<gene>
    <name evidence="1" type="ORF">MM817_00414</name>
</gene>
<sequence length="140" mass="16175">MFLLRGHHLFCLLGYRGMGYSDQYVKEMTRLHTVLREDPQTLITIVHGPDDLCSNFPENEPYHCDESAVLDRDERIVQYLGLTIGNTYTWSDIEQRIIERVVREDIPRFCSTCPWLPYGVCEEGVDRMRHGDGLTPVNGA</sequence>
<comment type="caution">
    <text evidence="1">The sequence shown here is derived from an EMBL/GenBank/DDBJ whole genome shotgun (WGS) entry which is preliminary data.</text>
</comment>
<name>A0A9X1V8V5_9BACL</name>
<reference evidence="1" key="1">
    <citation type="submission" date="2022-03" db="EMBL/GenBank/DDBJ databases">
        <title>Draft Genome Sequence of Firmicute Strain S0AB, a Heterotrophic Iron/Sulfur-Oxidizing Extreme Acidophile.</title>
        <authorList>
            <person name="Vergara E."/>
            <person name="Pakostova E."/>
            <person name="Johnson D.B."/>
            <person name="Holmes D.S."/>
        </authorList>
    </citation>
    <scope>NUCLEOTIDE SEQUENCE</scope>
    <source>
        <strain evidence="1">S0AB</strain>
    </source>
</reference>
<evidence type="ECO:0000313" key="1">
    <source>
        <dbReference type="EMBL" id="MCI0182158.1"/>
    </source>
</evidence>
<dbReference type="InterPro" id="IPR009702">
    <property type="entry name" value="DUF1284"/>
</dbReference>
<dbReference type="Pfam" id="PF06935">
    <property type="entry name" value="DUF1284"/>
    <property type="match status" value="1"/>
</dbReference>